<dbReference type="InterPro" id="IPR013217">
    <property type="entry name" value="Methyltransf_12"/>
</dbReference>
<dbReference type="eggNOG" id="KOG2361">
    <property type="taxonomic scope" value="Eukaryota"/>
</dbReference>
<dbReference type="AlphaFoldDB" id="C1FF52"/>
<dbReference type="KEGG" id="mis:MICPUN_54831"/>
<dbReference type="OrthoDB" id="417697at2759"/>
<dbReference type="Proteomes" id="UP000002009">
    <property type="component" value="Chromosome 1"/>
</dbReference>
<dbReference type="CDD" id="cd02440">
    <property type="entry name" value="AdoMet_MTases"/>
    <property type="match status" value="1"/>
</dbReference>
<gene>
    <name evidence="6" type="ORF">MICPUN_54831</name>
</gene>
<dbReference type="InterPro" id="IPR029063">
    <property type="entry name" value="SAM-dependent_MTases_sf"/>
</dbReference>
<dbReference type="Pfam" id="PF08242">
    <property type="entry name" value="Methyltransf_12"/>
    <property type="match status" value="1"/>
</dbReference>
<organism evidence="6 7">
    <name type="scientific">Micromonas commoda (strain RCC299 / NOUM17 / CCMP2709)</name>
    <name type="common">Picoplanktonic green alga</name>
    <dbReference type="NCBI Taxonomy" id="296587"/>
    <lineage>
        <taxon>Eukaryota</taxon>
        <taxon>Viridiplantae</taxon>
        <taxon>Chlorophyta</taxon>
        <taxon>Mamiellophyceae</taxon>
        <taxon>Mamiellales</taxon>
        <taxon>Mamiellaceae</taxon>
        <taxon>Micromonas</taxon>
    </lineage>
</organism>
<feature type="compositionally biased region" description="Basic and acidic residues" evidence="4">
    <location>
        <begin position="190"/>
        <end position="202"/>
    </location>
</feature>
<dbReference type="GeneID" id="8249979"/>
<feature type="domain" description="Methyltransferase type 12" evidence="5">
    <location>
        <begin position="229"/>
        <end position="336"/>
    </location>
</feature>
<evidence type="ECO:0000256" key="1">
    <source>
        <dbReference type="ARBA" id="ARBA00009725"/>
    </source>
</evidence>
<feature type="region of interest" description="Disordered" evidence="4">
    <location>
        <begin position="170"/>
        <end position="218"/>
    </location>
</feature>
<keyword evidence="3" id="KW-0808">Transferase</keyword>
<dbReference type="EMBL" id="CP001574">
    <property type="protein sequence ID" value="ACO68686.1"/>
    <property type="molecule type" value="Genomic_DNA"/>
</dbReference>
<dbReference type="RefSeq" id="XP_002507428.1">
    <property type="nucleotide sequence ID" value="XM_002507382.1"/>
</dbReference>
<comment type="similarity">
    <text evidence="1">Belongs to the methyltransferase superfamily. METL family.</text>
</comment>
<dbReference type="GO" id="GO:0008757">
    <property type="term" value="F:S-adenosylmethionine-dependent methyltransferase activity"/>
    <property type="evidence" value="ECO:0007669"/>
    <property type="project" value="UniProtKB-ARBA"/>
</dbReference>
<evidence type="ECO:0000259" key="5">
    <source>
        <dbReference type="Pfam" id="PF08242"/>
    </source>
</evidence>
<feature type="compositionally biased region" description="Basic and acidic residues" evidence="4">
    <location>
        <begin position="443"/>
        <end position="479"/>
    </location>
</feature>
<dbReference type="Gene3D" id="3.40.50.150">
    <property type="entry name" value="Vaccinia Virus protein VP39"/>
    <property type="match status" value="1"/>
</dbReference>
<dbReference type="GO" id="GO:0008173">
    <property type="term" value="F:RNA methyltransferase activity"/>
    <property type="evidence" value="ECO:0007669"/>
    <property type="project" value="UniProtKB-ARBA"/>
</dbReference>
<feature type="region of interest" description="Disordered" evidence="4">
    <location>
        <begin position="61"/>
        <end position="88"/>
    </location>
</feature>
<proteinExistence type="inferred from homology"/>
<dbReference type="PANTHER" id="PTHR22809">
    <property type="entry name" value="METHYLTRANSFERASE-RELATED"/>
    <property type="match status" value="1"/>
</dbReference>
<dbReference type="SUPFAM" id="SSF53335">
    <property type="entry name" value="S-adenosyl-L-methionine-dependent methyltransferases"/>
    <property type="match status" value="1"/>
</dbReference>
<evidence type="ECO:0000313" key="6">
    <source>
        <dbReference type="EMBL" id="ACO68686.1"/>
    </source>
</evidence>
<dbReference type="STRING" id="296587.C1FF52"/>
<evidence type="ECO:0000256" key="2">
    <source>
        <dbReference type="ARBA" id="ARBA00022603"/>
    </source>
</evidence>
<dbReference type="GO" id="GO:0032259">
    <property type="term" value="P:methylation"/>
    <property type="evidence" value="ECO:0007669"/>
    <property type="project" value="UniProtKB-KW"/>
</dbReference>
<dbReference type="PANTHER" id="PTHR22809:SF5">
    <property type="entry name" value="TRNA N(3)-METHYLCYTIDINE METHYLTRANSFERASE METTL6"/>
    <property type="match status" value="1"/>
</dbReference>
<evidence type="ECO:0000313" key="7">
    <source>
        <dbReference type="Proteomes" id="UP000002009"/>
    </source>
</evidence>
<evidence type="ECO:0000256" key="3">
    <source>
        <dbReference type="ARBA" id="ARBA00022679"/>
    </source>
</evidence>
<keyword evidence="2" id="KW-0489">Methyltransferase</keyword>
<feature type="compositionally biased region" description="Basic and acidic residues" evidence="4">
    <location>
        <begin position="61"/>
        <end position="73"/>
    </location>
</feature>
<dbReference type="InParanoid" id="C1FF52"/>
<reference evidence="6 7" key="1">
    <citation type="journal article" date="2009" name="Science">
        <title>Green evolution and dynamic adaptations revealed by genomes of the marine picoeukaryotes Micromonas.</title>
        <authorList>
            <person name="Worden A.Z."/>
            <person name="Lee J.H."/>
            <person name="Mock T."/>
            <person name="Rouze P."/>
            <person name="Simmons M.P."/>
            <person name="Aerts A.L."/>
            <person name="Allen A.E."/>
            <person name="Cuvelier M.L."/>
            <person name="Derelle E."/>
            <person name="Everett M.V."/>
            <person name="Foulon E."/>
            <person name="Grimwood J."/>
            <person name="Gundlach H."/>
            <person name="Henrissat B."/>
            <person name="Napoli C."/>
            <person name="McDonald S.M."/>
            <person name="Parker M.S."/>
            <person name="Rombauts S."/>
            <person name="Salamov A."/>
            <person name="Von Dassow P."/>
            <person name="Badger J.H."/>
            <person name="Coutinho P.M."/>
            <person name="Demir E."/>
            <person name="Dubchak I."/>
            <person name="Gentemann C."/>
            <person name="Eikrem W."/>
            <person name="Gready J.E."/>
            <person name="John U."/>
            <person name="Lanier W."/>
            <person name="Lindquist E.A."/>
            <person name="Lucas S."/>
            <person name="Mayer K.F."/>
            <person name="Moreau H."/>
            <person name="Not F."/>
            <person name="Otillar R."/>
            <person name="Panaud O."/>
            <person name="Pangilinan J."/>
            <person name="Paulsen I."/>
            <person name="Piegu B."/>
            <person name="Poliakov A."/>
            <person name="Robbens S."/>
            <person name="Schmutz J."/>
            <person name="Toulza E."/>
            <person name="Wyss T."/>
            <person name="Zelensky A."/>
            <person name="Zhou K."/>
            <person name="Armbrust E.V."/>
            <person name="Bhattacharya D."/>
            <person name="Goodenough U.W."/>
            <person name="Van de Peer Y."/>
            <person name="Grigoriev I.V."/>
        </authorList>
    </citation>
    <scope>NUCLEOTIDE SEQUENCE [LARGE SCALE GENOMIC DNA]</scope>
    <source>
        <strain evidence="7">RCC299 / NOUM17</strain>
    </source>
</reference>
<keyword evidence="7" id="KW-1185">Reference proteome</keyword>
<accession>C1FF52</accession>
<sequence length="517" mass="57249">MCSRPFSGGHSRHFRPCLPVDDQALNCGAPTSFVHLARGGSGAMSASPVANVTTMSLYGDKESASEVRRTARNERRRPRKGGRVPSHLHSCFSHATARVGRAASLRPSRLTLPPIHPPTQFWVQKYERDARKNWDVFYKNNGDRFFKDRHYFGREWAHVFPAAAAARRDGDVAADDSSSDGSSSEDDVDPLDRMGNVDRTGDDERELGPAPRYANPASPIHPFPGRVFLEIGCGAGNSAFPLLDLDPTATVFCCDFSPRAVALVERRRQTLPADKRDRIKPFVCDVSREPLCGGSSGPVPPGCVDVCTMVFVLSAIAPERMPDVLRNVSSVMRPEGAGRVLLRDYADGDLAQRRLLDKGDGRKLGDNHYVRGDGTRAFYFEKRFVKDLFATQGMALEEMTVHARAVTNRADARRMDRRWLQCSFASAHVCAAPLPPPPPPPEPEWRRRAREAEAARAARAAREEEERAAREEEARVEGERARAALGGCDRIELENFLEELRLAGRITADEIAARLGR</sequence>
<evidence type="ECO:0000256" key="4">
    <source>
        <dbReference type="SAM" id="MobiDB-lite"/>
    </source>
</evidence>
<name>C1FF52_MICCC</name>
<feature type="compositionally biased region" description="Acidic residues" evidence="4">
    <location>
        <begin position="172"/>
        <end position="189"/>
    </location>
</feature>
<feature type="compositionally biased region" description="Pro residues" evidence="4">
    <location>
        <begin position="433"/>
        <end position="442"/>
    </location>
</feature>
<dbReference type="InterPro" id="IPR026113">
    <property type="entry name" value="METTL2/6/8-like"/>
</dbReference>
<protein>
    <recommendedName>
        <fullName evidence="5">Methyltransferase type 12 domain-containing protein</fullName>
    </recommendedName>
</protein>
<feature type="region of interest" description="Disordered" evidence="4">
    <location>
        <begin position="433"/>
        <end position="479"/>
    </location>
</feature>